<gene>
    <name evidence="12" type="primary">S2535</name>
</gene>
<sequence length="320" mass="35587">MKFLFILQIITSSDKNMNISDFLIGGFAGMGAICFTNPLEVIKTRLQLQGELAARGTYAKPYKGIIHAFVTVIRHEGWQALEKGLVPALHFQFILNSIRLGIYKMCMNNKWIHNRNGDISFLRGMLWGAVGGVCGSFCASPFFMVKIQLQAQTKTCVAVGYQHKHNGMSNAFRNILKQSGFFGLWRGATGVLPIGSSTQIATFGKTKAILSDYNLVIQPTLNSFCAAFAAGTVVAVAITPPDVISTRLYNQGMDVDDKGVLYKGWLDCAYKTFSIEGIPGLYKGFWANYLRQAPHSTLMLLFFDLLITVRDKYQKRFKSD</sequence>
<keyword evidence="6" id="KW-0999">Mitochondrion inner membrane</keyword>
<proteinExistence type="evidence at transcript level"/>
<evidence type="ECO:0000256" key="2">
    <source>
        <dbReference type="ARBA" id="ARBA00006375"/>
    </source>
</evidence>
<feature type="repeat" description="Solcar" evidence="10">
    <location>
        <begin position="218"/>
        <end position="309"/>
    </location>
</feature>
<reference evidence="12" key="1">
    <citation type="submission" date="2013-07" db="EMBL/GenBank/DDBJ databases">
        <authorList>
            <person name="Geib S."/>
        </authorList>
    </citation>
    <scope>NUCLEOTIDE SEQUENCE</scope>
</reference>
<dbReference type="InterPro" id="IPR051508">
    <property type="entry name" value="Mito_Carrier_Antiporter"/>
</dbReference>
<dbReference type="InterPro" id="IPR023395">
    <property type="entry name" value="MCP_dom_sf"/>
</dbReference>
<organism evidence="12">
    <name type="scientific">Ceratitis capitata</name>
    <name type="common">Mediterranean fruit fly</name>
    <name type="synonym">Tephritis capitata</name>
    <dbReference type="NCBI Taxonomy" id="7213"/>
    <lineage>
        <taxon>Eukaryota</taxon>
        <taxon>Metazoa</taxon>
        <taxon>Ecdysozoa</taxon>
        <taxon>Arthropoda</taxon>
        <taxon>Hexapoda</taxon>
        <taxon>Insecta</taxon>
        <taxon>Pterygota</taxon>
        <taxon>Neoptera</taxon>
        <taxon>Endopterygota</taxon>
        <taxon>Diptera</taxon>
        <taxon>Brachycera</taxon>
        <taxon>Muscomorpha</taxon>
        <taxon>Tephritoidea</taxon>
        <taxon>Tephritidae</taxon>
        <taxon>Ceratitis</taxon>
        <taxon>Ceratitis</taxon>
    </lineage>
</organism>
<dbReference type="Gene3D" id="1.50.40.10">
    <property type="entry name" value="Mitochondrial carrier domain"/>
    <property type="match status" value="1"/>
</dbReference>
<protein>
    <submittedName>
        <fullName evidence="12">Solute carrier family 25 member 35</fullName>
    </submittedName>
</protein>
<evidence type="ECO:0000256" key="5">
    <source>
        <dbReference type="ARBA" id="ARBA00022737"/>
    </source>
</evidence>
<feature type="repeat" description="Solcar" evidence="10">
    <location>
        <begin position="119"/>
        <end position="212"/>
    </location>
</feature>
<comment type="similarity">
    <text evidence="2 11">Belongs to the mitochondrial carrier (TC 2.A.29) family.</text>
</comment>
<dbReference type="EMBL" id="GAMC01007106">
    <property type="protein sequence ID" value="JAB99449.1"/>
    <property type="molecule type" value="mRNA"/>
</dbReference>
<evidence type="ECO:0000256" key="3">
    <source>
        <dbReference type="ARBA" id="ARBA00022448"/>
    </source>
</evidence>
<dbReference type="SUPFAM" id="SSF103506">
    <property type="entry name" value="Mitochondrial carrier"/>
    <property type="match status" value="1"/>
</dbReference>
<dbReference type="PROSITE" id="PS50920">
    <property type="entry name" value="SOLCAR"/>
    <property type="match status" value="3"/>
</dbReference>
<evidence type="ECO:0000256" key="8">
    <source>
        <dbReference type="ARBA" id="ARBA00023128"/>
    </source>
</evidence>
<dbReference type="Pfam" id="PF00153">
    <property type="entry name" value="Mito_carr"/>
    <property type="match status" value="3"/>
</dbReference>
<evidence type="ECO:0000256" key="1">
    <source>
        <dbReference type="ARBA" id="ARBA00004448"/>
    </source>
</evidence>
<dbReference type="GO" id="GO:0005743">
    <property type="term" value="C:mitochondrial inner membrane"/>
    <property type="evidence" value="ECO:0007669"/>
    <property type="project" value="UniProtKB-SubCell"/>
</dbReference>
<evidence type="ECO:0000256" key="7">
    <source>
        <dbReference type="ARBA" id="ARBA00022989"/>
    </source>
</evidence>
<evidence type="ECO:0000256" key="11">
    <source>
        <dbReference type="RuleBase" id="RU000488"/>
    </source>
</evidence>
<name>W8C8Y8_CERCA</name>
<dbReference type="AlphaFoldDB" id="W8C8Y8"/>
<feature type="repeat" description="Solcar" evidence="10">
    <location>
        <begin position="20"/>
        <end position="109"/>
    </location>
</feature>
<keyword evidence="7" id="KW-1133">Transmembrane helix</keyword>
<keyword evidence="4 10" id="KW-0812">Transmembrane</keyword>
<reference evidence="12" key="2">
    <citation type="journal article" date="2014" name="BMC Genomics">
        <title>A genomic perspective to assessing quality of mass-reared SIT flies used in Mediterranean fruit fly (Ceratitis capitata) eradication in California.</title>
        <authorList>
            <person name="Calla B."/>
            <person name="Hall B."/>
            <person name="Hou S."/>
            <person name="Geib S.M."/>
        </authorList>
    </citation>
    <scope>NUCLEOTIDE SEQUENCE</scope>
</reference>
<comment type="subcellular location">
    <subcellularLocation>
        <location evidence="1">Mitochondrion inner membrane</location>
        <topology evidence="1">Multi-pass membrane protein</topology>
    </subcellularLocation>
</comment>
<keyword evidence="5" id="KW-0677">Repeat</keyword>
<keyword evidence="3 11" id="KW-0813">Transport</keyword>
<evidence type="ECO:0000256" key="6">
    <source>
        <dbReference type="ARBA" id="ARBA00022792"/>
    </source>
</evidence>
<dbReference type="OrthoDB" id="6703404at2759"/>
<dbReference type="InterPro" id="IPR018108">
    <property type="entry name" value="MCP_transmembrane"/>
</dbReference>
<evidence type="ECO:0000256" key="9">
    <source>
        <dbReference type="ARBA" id="ARBA00023136"/>
    </source>
</evidence>
<evidence type="ECO:0000256" key="4">
    <source>
        <dbReference type="ARBA" id="ARBA00022692"/>
    </source>
</evidence>
<evidence type="ECO:0000313" key="12">
    <source>
        <dbReference type="EMBL" id="JAB99449.1"/>
    </source>
</evidence>
<dbReference type="PANTHER" id="PTHR45928">
    <property type="entry name" value="RE38146P"/>
    <property type="match status" value="1"/>
</dbReference>
<evidence type="ECO:0000256" key="10">
    <source>
        <dbReference type="PROSITE-ProRule" id="PRU00282"/>
    </source>
</evidence>
<keyword evidence="8" id="KW-0496">Mitochondrion</keyword>
<keyword evidence="9 10" id="KW-0472">Membrane</keyword>
<accession>W8C8Y8</accession>
<dbReference type="PANTHER" id="PTHR45928:SF1">
    <property type="entry name" value="RE38146P"/>
    <property type="match status" value="1"/>
</dbReference>